<proteinExistence type="evidence at transcript level"/>
<reference evidence="8" key="1">
    <citation type="journal article" date="2011" name="Plant Physiol.">
        <title>Comprehensive sequence analysis of 24,783 barley full-length cDNAs derived from 12 clone libraries.</title>
        <authorList>
            <person name="Matsumoto T."/>
            <person name="Tanaka T."/>
            <person name="Sakai H."/>
            <person name="Amano N."/>
            <person name="Kanamori H."/>
            <person name="Kurita K."/>
            <person name="Kikuta A."/>
            <person name="Kamiya K."/>
            <person name="Yamamoto M."/>
            <person name="Ikawa H."/>
            <person name="Fujii N."/>
            <person name="Hori K."/>
            <person name="Itoh T."/>
            <person name="Sato K."/>
        </authorList>
    </citation>
    <scope>NUCLEOTIDE SEQUENCE</scope>
    <source>
        <tissue evidence="8">Shoot and root</tissue>
    </source>
</reference>
<evidence type="ECO:0000256" key="7">
    <source>
        <dbReference type="RuleBase" id="RU362057"/>
    </source>
</evidence>
<dbReference type="FunFam" id="3.40.50.2000:FF:000057">
    <property type="entry name" value="Glycosyltransferase"/>
    <property type="match status" value="1"/>
</dbReference>
<dbReference type="InterPro" id="IPR002213">
    <property type="entry name" value="UDP_glucos_trans"/>
</dbReference>
<dbReference type="CDD" id="cd03784">
    <property type="entry name" value="GT1_Gtf-like"/>
    <property type="match status" value="1"/>
</dbReference>
<evidence type="ECO:0000256" key="6">
    <source>
        <dbReference type="RuleBase" id="RU003718"/>
    </source>
</evidence>
<sequence length="473" mass="51729">MSETETTSVVRADGDGDGDGGGGHVLLLAFPEAQGHLNPMLQLGRRLAYHGLRPTLVTTRHLLATVPPPLPPFRVAAISDGFDDGGMAACPDFREYVHRLAAAGSDTLEALFLSEARAGRPVRVLVYDPHLPWAGRVARAAGVPTAALFSQPCAVDVVYGEVYAGRVGLPVVDGSALRGLLSVDLGPEDVPSFVAAPGSYRVLLDAVVGQFDGLEDADDVFVNSFHELETKEADYLASTWRVKTIGPMLPSFYLDDDRLPSNKTYGFDLFDDTSPCMAWLDRQLPSSVVYASYGTVADLDQAQLEEIGYGLCNSAKQFLWVVRSLDEHKLSQQLRDKCKERGLIVSWCPQLDVLSHKATGCFLTHCGWNSTTEAIVTGVPLLAMPQWTDQPTTAKYIESAWGIGVRVHRDKEGIVRKEEVERCIREVLDGERKQEYMKNSDMWMTKAKEAMQKGGSSDKNIAEFAAKYSPTTS</sequence>
<keyword evidence="3 6" id="KW-0328">Glycosyltransferase</keyword>
<evidence type="ECO:0000256" key="3">
    <source>
        <dbReference type="ARBA" id="ARBA00022676"/>
    </source>
</evidence>
<dbReference type="SUPFAM" id="SSF53756">
    <property type="entry name" value="UDP-Glycosyltransferase/glycogen phosphorylase"/>
    <property type="match status" value="1"/>
</dbReference>
<dbReference type="Gene3D" id="3.40.50.2000">
    <property type="entry name" value="Glycogen Phosphorylase B"/>
    <property type="match status" value="2"/>
</dbReference>
<dbReference type="PROSITE" id="PS00375">
    <property type="entry name" value="UDPGT"/>
    <property type="match status" value="1"/>
</dbReference>
<dbReference type="InterPro" id="IPR035595">
    <property type="entry name" value="UDP_glycos_trans_CS"/>
</dbReference>
<keyword evidence="2" id="KW-0216">Detoxification</keyword>
<dbReference type="GO" id="GO:0098754">
    <property type="term" value="P:detoxification"/>
    <property type="evidence" value="ECO:0007669"/>
    <property type="project" value="UniProtKB-ARBA"/>
</dbReference>
<name>F2DDG4_HORVV</name>
<organism evidence="8">
    <name type="scientific">Hordeum vulgare subsp. vulgare</name>
    <name type="common">Domesticated barley</name>
    <dbReference type="NCBI Taxonomy" id="112509"/>
    <lineage>
        <taxon>Eukaryota</taxon>
        <taxon>Viridiplantae</taxon>
        <taxon>Streptophyta</taxon>
        <taxon>Embryophyta</taxon>
        <taxon>Tracheophyta</taxon>
        <taxon>Spermatophyta</taxon>
        <taxon>Magnoliopsida</taxon>
        <taxon>Liliopsida</taxon>
        <taxon>Poales</taxon>
        <taxon>Poaceae</taxon>
        <taxon>BOP clade</taxon>
        <taxon>Pooideae</taxon>
        <taxon>Triticodae</taxon>
        <taxon>Triticeae</taxon>
        <taxon>Hordeinae</taxon>
        <taxon>Hordeum</taxon>
    </lineage>
</organism>
<evidence type="ECO:0000256" key="2">
    <source>
        <dbReference type="ARBA" id="ARBA00022575"/>
    </source>
</evidence>
<dbReference type="EMBL" id="AK365695">
    <property type="protein sequence ID" value="BAJ96898.1"/>
    <property type="molecule type" value="mRNA"/>
</dbReference>
<evidence type="ECO:0000256" key="4">
    <source>
        <dbReference type="ARBA" id="ARBA00022679"/>
    </source>
</evidence>
<comment type="similarity">
    <text evidence="1 6">Belongs to the UDP-glycosyltransferase family.</text>
</comment>
<dbReference type="PANTHER" id="PTHR11926:SF763">
    <property type="entry name" value="OS04G0206000 PROTEIN"/>
    <property type="match status" value="1"/>
</dbReference>
<dbReference type="Pfam" id="PF00201">
    <property type="entry name" value="UDPGT"/>
    <property type="match status" value="1"/>
</dbReference>
<dbReference type="GO" id="GO:0008194">
    <property type="term" value="F:UDP-glycosyltransferase activity"/>
    <property type="evidence" value="ECO:0007669"/>
    <property type="project" value="InterPro"/>
</dbReference>
<dbReference type="PANTHER" id="PTHR11926">
    <property type="entry name" value="GLUCOSYL/GLUCURONOSYL TRANSFERASES"/>
    <property type="match status" value="1"/>
</dbReference>
<dbReference type="EMBL" id="AK361931">
    <property type="protein sequence ID" value="BAJ93135.1"/>
    <property type="molecule type" value="mRNA"/>
</dbReference>
<dbReference type="FunFam" id="3.40.50.2000:FF:000019">
    <property type="entry name" value="Glycosyltransferase"/>
    <property type="match status" value="1"/>
</dbReference>
<evidence type="ECO:0000313" key="8">
    <source>
        <dbReference type="EMBL" id="BAJ93135.1"/>
    </source>
</evidence>
<dbReference type="EC" id="2.4.1.-" evidence="7"/>
<comment type="function">
    <text evidence="5">Involved in the detoxification of the Fusarium mycotoxin deoxynivalenol by the transfer of glucose from UDP-D-glucose to the hydroxyl group at C-3, forming deoxynivalenol-3-O-beta-D-glucoside.</text>
</comment>
<dbReference type="AlphaFoldDB" id="F2DDG4"/>
<keyword evidence="4 6" id="KW-0808">Transferase</keyword>
<protein>
    <recommendedName>
        <fullName evidence="7">Glycosyltransferase</fullName>
        <ecNumber evidence="7">2.4.1.-</ecNumber>
    </recommendedName>
</protein>
<accession>F2DDG4</accession>
<evidence type="ECO:0000256" key="1">
    <source>
        <dbReference type="ARBA" id="ARBA00009995"/>
    </source>
</evidence>
<evidence type="ECO:0000256" key="5">
    <source>
        <dbReference type="ARBA" id="ARBA00058521"/>
    </source>
</evidence>